<feature type="domain" description="Rieske" evidence="6">
    <location>
        <begin position="177"/>
        <end position="274"/>
    </location>
</feature>
<dbReference type="InterPro" id="IPR017941">
    <property type="entry name" value="Rieske_2Fe-2S"/>
</dbReference>
<proteinExistence type="predicted"/>
<keyword evidence="1" id="KW-0001">2Fe-2S</keyword>
<dbReference type="Gene3D" id="3.30.300.130">
    <property type="entry name" value="Fe-S cluster assembly (FSCA)"/>
    <property type="match status" value="1"/>
</dbReference>
<gene>
    <name evidence="7" type="ORF">AVDCRST_MAG25-72</name>
</gene>
<protein>
    <submittedName>
        <fullName evidence="7">Uncharacterized NifU-like protein MSMEG_2718</fullName>
    </submittedName>
</protein>
<dbReference type="Gene3D" id="2.102.10.10">
    <property type="entry name" value="Rieske [2Fe-2S] iron-sulphur domain"/>
    <property type="match status" value="1"/>
</dbReference>
<dbReference type="GO" id="GO:0016705">
    <property type="term" value="F:oxidoreductase activity, acting on paired donors, with incorporation or reduction of molecular oxygen"/>
    <property type="evidence" value="ECO:0007669"/>
    <property type="project" value="UniProtKB-ARBA"/>
</dbReference>
<organism evidence="7">
    <name type="scientific">uncultured Rubrobacteraceae bacterium</name>
    <dbReference type="NCBI Taxonomy" id="349277"/>
    <lineage>
        <taxon>Bacteria</taxon>
        <taxon>Bacillati</taxon>
        <taxon>Actinomycetota</taxon>
        <taxon>Rubrobacteria</taxon>
        <taxon>Rubrobacterales</taxon>
        <taxon>Rubrobacteraceae</taxon>
        <taxon>environmental samples</taxon>
    </lineage>
</organism>
<comment type="function">
    <text evidence="5">May be involved in the formation or repair of [Fe-S] clusters present in iron-sulfur proteins.</text>
</comment>
<dbReference type="Pfam" id="PF00355">
    <property type="entry name" value="Rieske"/>
    <property type="match status" value="1"/>
</dbReference>
<evidence type="ECO:0000256" key="2">
    <source>
        <dbReference type="ARBA" id="ARBA00022723"/>
    </source>
</evidence>
<dbReference type="Pfam" id="PF01106">
    <property type="entry name" value="NifU"/>
    <property type="match status" value="1"/>
</dbReference>
<dbReference type="GO" id="GO:0016226">
    <property type="term" value="P:iron-sulfur cluster assembly"/>
    <property type="evidence" value="ECO:0007669"/>
    <property type="project" value="InterPro"/>
</dbReference>
<sequence>MEILLERIESLKDPDARAVAGEMVGTLLDLYGDGLARMMDLVHETGNGGAFEAFANDELVSHLLLLHGLHPVDVETRVLEALEEVRPYLQSHGGNVEFLGVEGGVARLRMQGSCDGCPSSAMTLKLAIEEAVLKAAPDLDGIRAEGVAEPRPAPNIVAGPTLRRKEKKQPEGDEAAWRAVDGLVNLTGGGLLVKEVSGEPVLFVKLANDMFAYRDLCPGCGGALEGGMLRVAELSCPGCERRYDVRRAGRCLDSPQLHLEPIPLLLGEDGAVRIAIPGVAG</sequence>
<dbReference type="InterPro" id="IPR034904">
    <property type="entry name" value="FSCA_dom_sf"/>
</dbReference>
<evidence type="ECO:0000256" key="1">
    <source>
        <dbReference type="ARBA" id="ARBA00022714"/>
    </source>
</evidence>
<dbReference type="InterPro" id="IPR036922">
    <property type="entry name" value="Rieske_2Fe-2S_sf"/>
</dbReference>
<evidence type="ECO:0000256" key="4">
    <source>
        <dbReference type="ARBA" id="ARBA00023014"/>
    </source>
</evidence>
<dbReference type="PROSITE" id="PS51296">
    <property type="entry name" value="RIESKE"/>
    <property type="match status" value="1"/>
</dbReference>
<reference evidence="7" key="1">
    <citation type="submission" date="2020-02" db="EMBL/GenBank/DDBJ databases">
        <authorList>
            <person name="Meier V. D."/>
        </authorList>
    </citation>
    <scope>NUCLEOTIDE SEQUENCE</scope>
    <source>
        <strain evidence="7">AVDCRST_MAG25</strain>
    </source>
</reference>
<dbReference type="InterPro" id="IPR001075">
    <property type="entry name" value="NIF_FeS_clus_asmbl_NifU_C"/>
</dbReference>
<accession>A0A6J4QZK7</accession>
<keyword evidence="4" id="KW-0411">Iron-sulfur</keyword>
<evidence type="ECO:0000256" key="5">
    <source>
        <dbReference type="ARBA" id="ARBA00049958"/>
    </source>
</evidence>
<evidence type="ECO:0000313" key="7">
    <source>
        <dbReference type="EMBL" id="CAA9455544.1"/>
    </source>
</evidence>
<dbReference type="GO" id="GO:0005506">
    <property type="term" value="F:iron ion binding"/>
    <property type="evidence" value="ECO:0007669"/>
    <property type="project" value="InterPro"/>
</dbReference>
<evidence type="ECO:0000259" key="6">
    <source>
        <dbReference type="PROSITE" id="PS51296"/>
    </source>
</evidence>
<dbReference type="GO" id="GO:0051537">
    <property type="term" value="F:2 iron, 2 sulfur cluster binding"/>
    <property type="evidence" value="ECO:0007669"/>
    <property type="project" value="UniProtKB-KW"/>
</dbReference>
<dbReference type="SUPFAM" id="SSF117916">
    <property type="entry name" value="Fe-S cluster assembly (FSCA) domain-like"/>
    <property type="match status" value="1"/>
</dbReference>
<keyword evidence="3" id="KW-0408">Iron</keyword>
<keyword evidence="2" id="KW-0479">Metal-binding</keyword>
<evidence type="ECO:0000256" key="3">
    <source>
        <dbReference type="ARBA" id="ARBA00023004"/>
    </source>
</evidence>
<dbReference type="PANTHER" id="PTHR11178">
    <property type="entry name" value="IRON-SULFUR CLUSTER SCAFFOLD PROTEIN NFU-RELATED"/>
    <property type="match status" value="1"/>
</dbReference>
<dbReference type="EMBL" id="CADCVI010000006">
    <property type="protein sequence ID" value="CAA9455544.1"/>
    <property type="molecule type" value="Genomic_DNA"/>
</dbReference>
<dbReference type="GO" id="GO:0004497">
    <property type="term" value="F:monooxygenase activity"/>
    <property type="evidence" value="ECO:0007669"/>
    <property type="project" value="UniProtKB-ARBA"/>
</dbReference>
<dbReference type="SUPFAM" id="SSF50022">
    <property type="entry name" value="ISP domain"/>
    <property type="match status" value="1"/>
</dbReference>
<dbReference type="AlphaFoldDB" id="A0A6J4QZK7"/>
<name>A0A6J4QZK7_9ACTN</name>